<name>A0ABZ2BWY4_9RHOB</name>
<reference evidence="3" key="2">
    <citation type="submission" date="2024-01" db="EMBL/GenBank/DDBJ databases">
        <title>Roseobacter fucihabitans sp. nov., isolated from the brown alga Fucus spiralis.</title>
        <authorList>
            <person name="Hahnke S."/>
            <person name="Berger M."/>
            <person name="Schlingloff A."/>
            <person name="Athale I."/>
            <person name="Neumann-Schaal M."/>
            <person name="Adenaya A."/>
            <person name="Poehlein A."/>
            <person name="Daniel R."/>
            <person name="Pertersen J."/>
            <person name="Brinkhoff T."/>
        </authorList>
    </citation>
    <scope>NUCLEOTIDE SEQUENCE [LARGE SCALE GENOMIC DNA]</scope>
    <source>
        <strain evidence="3">B14</strain>
    </source>
</reference>
<dbReference type="SMART" id="SM00347">
    <property type="entry name" value="HTH_MARR"/>
    <property type="match status" value="1"/>
</dbReference>
<dbReference type="Pfam" id="PF12802">
    <property type="entry name" value="MarR_2"/>
    <property type="match status" value="1"/>
</dbReference>
<dbReference type="Gene3D" id="1.10.10.10">
    <property type="entry name" value="Winged helix-like DNA-binding domain superfamily/Winged helix DNA-binding domain"/>
    <property type="match status" value="1"/>
</dbReference>
<dbReference type="PANTHER" id="PTHR33164">
    <property type="entry name" value="TRANSCRIPTIONAL REGULATOR, MARR FAMILY"/>
    <property type="match status" value="1"/>
</dbReference>
<protein>
    <recommendedName>
        <fullName evidence="1">HTH marR-type domain-containing protein</fullName>
    </recommendedName>
</protein>
<dbReference type="Proteomes" id="UP001318682">
    <property type="component" value="Chromosome"/>
</dbReference>
<sequence>MNEDQKTASKIFDFFTEVGIITQLSTAMFAKSLPDGVHPSHFSILNHLARLGDGRPPARIAAAMQVTKNTMSHSLKVLSARDFITVAADPDDGRGKLVFLTPTGRRFRDRAITDVTETFGPVFGPQQLEIMDRIQDDLAQMRKHLDDNR</sequence>
<dbReference type="PROSITE" id="PS50995">
    <property type="entry name" value="HTH_MARR_2"/>
    <property type="match status" value="1"/>
</dbReference>
<dbReference type="SUPFAM" id="SSF46785">
    <property type="entry name" value="Winged helix' DNA-binding domain"/>
    <property type="match status" value="1"/>
</dbReference>
<dbReference type="EMBL" id="CP143423">
    <property type="protein sequence ID" value="WVX49883.1"/>
    <property type="molecule type" value="Genomic_DNA"/>
</dbReference>
<gene>
    <name evidence="2" type="ORF">ROLI_029780</name>
</gene>
<dbReference type="PANTHER" id="PTHR33164:SF43">
    <property type="entry name" value="HTH-TYPE TRANSCRIPTIONAL REPRESSOR YETL"/>
    <property type="match status" value="1"/>
</dbReference>
<evidence type="ECO:0000259" key="1">
    <source>
        <dbReference type="PROSITE" id="PS50995"/>
    </source>
</evidence>
<dbReference type="InterPro" id="IPR000835">
    <property type="entry name" value="HTH_MarR-typ"/>
</dbReference>
<dbReference type="RefSeq" id="WP_316247483.1">
    <property type="nucleotide sequence ID" value="NZ_CP143423.1"/>
</dbReference>
<keyword evidence="3" id="KW-1185">Reference proteome</keyword>
<feature type="domain" description="HTH marR-type" evidence="1">
    <location>
        <begin position="1"/>
        <end position="147"/>
    </location>
</feature>
<dbReference type="InterPro" id="IPR036390">
    <property type="entry name" value="WH_DNA-bd_sf"/>
</dbReference>
<reference evidence="2 3" key="1">
    <citation type="submission" date="2015-07" db="EMBL/GenBank/DDBJ databases">
        <authorList>
            <person name="Voget S."/>
            <person name="Dogs M."/>
            <person name="Brinkhoff T.H."/>
            <person name="Daniel R."/>
        </authorList>
    </citation>
    <scope>NUCLEOTIDE SEQUENCE [LARGE SCALE GENOMIC DNA]</scope>
    <source>
        <strain evidence="2 3">B14</strain>
    </source>
</reference>
<dbReference type="InterPro" id="IPR036388">
    <property type="entry name" value="WH-like_DNA-bd_sf"/>
</dbReference>
<evidence type="ECO:0000313" key="2">
    <source>
        <dbReference type="EMBL" id="WVX49883.1"/>
    </source>
</evidence>
<organism evidence="2 3">
    <name type="scientific">Roseobacter fucihabitans</name>
    <dbReference type="NCBI Taxonomy" id="1537242"/>
    <lineage>
        <taxon>Bacteria</taxon>
        <taxon>Pseudomonadati</taxon>
        <taxon>Pseudomonadota</taxon>
        <taxon>Alphaproteobacteria</taxon>
        <taxon>Rhodobacterales</taxon>
        <taxon>Roseobacteraceae</taxon>
        <taxon>Roseobacter</taxon>
    </lineage>
</organism>
<evidence type="ECO:0000313" key="3">
    <source>
        <dbReference type="Proteomes" id="UP001318682"/>
    </source>
</evidence>
<dbReference type="InterPro" id="IPR039422">
    <property type="entry name" value="MarR/SlyA-like"/>
</dbReference>
<proteinExistence type="predicted"/>
<accession>A0ABZ2BWY4</accession>